<dbReference type="GO" id="GO:0010945">
    <property type="term" value="F:coenzyme A diphosphatase activity"/>
    <property type="evidence" value="ECO:0007669"/>
    <property type="project" value="InterPro"/>
</dbReference>
<reference evidence="10 11" key="1">
    <citation type="submission" date="2016-10" db="EMBL/GenBank/DDBJ databases">
        <authorList>
            <person name="de Groot N.N."/>
        </authorList>
    </citation>
    <scope>NUCLEOTIDE SEQUENCE [LARGE SCALE GENOMIC DNA]</scope>
    <source>
        <strain evidence="10 11">CGMCC 1.7054</strain>
    </source>
</reference>
<dbReference type="InterPro" id="IPR045121">
    <property type="entry name" value="CoAse"/>
</dbReference>
<evidence type="ECO:0000256" key="5">
    <source>
        <dbReference type="ARBA" id="ARBA00022801"/>
    </source>
</evidence>
<keyword evidence="7" id="KW-0464">Manganese</keyword>
<protein>
    <submittedName>
        <fullName evidence="10">NUDIX domain-containing protein</fullName>
    </submittedName>
</protein>
<organism evidence="10 11">
    <name type="scientific">Micrococcus terreus</name>
    <dbReference type="NCBI Taxonomy" id="574650"/>
    <lineage>
        <taxon>Bacteria</taxon>
        <taxon>Bacillati</taxon>
        <taxon>Actinomycetota</taxon>
        <taxon>Actinomycetes</taxon>
        <taxon>Micrococcales</taxon>
        <taxon>Micrococcaceae</taxon>
        <taxon>Micrococcus</taxon>
    </lineage>
</organism>
<dbReference type="PROSITE" id="PS51462">
    <property type="entry name" value="NUDIX"/>
    <property type="match status" value="1"/>
</dbReference>
<name>A0A1I7MK32_9MICC</name>
<dbReference type="InterPro" id="IPR015797">
    <property type="entry name" value="NUDIX_hydrolase-like_dom_sf"/>
</dbReference>
<keyword evidence="6" id="KW-0460">Magnesium</keyword>
<dbReference type="InterPro" id="IPR000086">
    <property type="entry name" value="NUDIX_hydrolase_dom"/>
</dbReference>
<evidence type="ECO:0000313" key="11">
    <source>
        <dbReference type="Proteomes" id="UP000198881"/>
    </source>
</evidence>
<comment type="similarity">
    <text evidence="3">Belongs to the Nudix hydrolase family. PCD1 subfamily.</text>
</comment>
<dbReference type="RefSeq" id="WP_091695963.1">
    <property type="nucleotide sequence ID" value="NZ_FPCG01000003.1"/>
</dbReference>
<dbReference type="GO" id="GO:0000287">
    <property type="term" value="F:magnesium ion binding"/>
    <property type="evidence" value="ECO:0007669"/>
    <property type="project" value="InterPro"/>
</dbReference>
<dbReference type="PANTHER" id="PTHR12992:SF11">
    <property type="entry name" value="MITOCHONDRIAL COENZYME A DIPHOSPHATASE NUDT8"/>
    <property type="match status" value="1"/>
</dbReference>
<evidence type="ECO:0000256" key="2">
    <source>
        <dbReference type="ARBA" id="ARBA00001946"/>
    </source>
</evidence>
<dbReference type="AlphaFoldDB" id="A0A1I7MK32"/>
<dbReference type="EMBL" id="FPCG01000003">
    <property type="protein sequence ID" value="SFV22260.1"/>
    <property type="molecule type" value="Genomic_DNA"/>
</dbReference>
<sequence length="278" mass="30025">MYPPRRGNEPAQHPAPPDTAGALADLRALVGRYGTLSPEVASRAPAGHEDRLPDGGGPGWDFQLAGLPPLVNARESAVLVLFGALDDRPSHHHTSAVPEDLDILLTQRAVTLRKHPGQVAFPGGMRDPEDSSMTACALREAEEETGLDVSGVKVIGQLPPAPLTVTNFLVTPVIGWWDRPSDVFVVDEGEASRVFRVPVADLVDPANRLTTARAPEPSVGARRFKSPGFQVSDTLVWGFTAILLDRMLELLGWAQPWDRNRILDVSGWDGTTPPPRLD</sequence>
<keyword evidence="5" id="KW-0378">Hydrolase</keyword>
<evidence type="ECO:0000313" key="10">
    <source>
        <dbReference type="EMBL" id="SFV22260.1"/>
    </source>
</evidence>
<feature type="region of interest" description="Disordered" evidence="8">
    <location>
        <begin position="1"/>
        <end position="20"/>
    </location>
</feature>
<gene>
    <name evidence="10" type="ORF">SAMN04487966_103282</name>
</gene>
<evidence type="ECO:0000256" key="6">
    <source>
        <dbReference type="ARBA" id="ARBA00022842"/>
    </source>
</evidence>
<proteinExistence type="inferred from homology"/>
<keyword evidence="11" id="KW-1185">Reference proteome</keyword>
<accession>A0A1I7MK32</accession>
<dbReference type="SUPFAM" id="SSF55811">
    <property type="entry name" value="Nudix"/>
    <property type="match status" value="1"/>
</dbReference>
<evidence type="ECO:0000259" key="9">
    <source>
        <dbReference type="PROSITE" id="PS51462"/>
    </source>
</evidence>
<dbReference type="PROSITE" id="PS01293">
    <property type="entry name" value="NUDIX_COA"/>
    <property type="match status" value="1"/>
</dbReference>
<dbReference type="Pfam" id="PF00293">
    <property type="entry name" value="NUDIX"/>
    <property type="match status" value="1"/>
</dbReference>
<feature type="domain" description="Nudix hydrolase" evidence="9">
    <location>
        <begin position="72"/>
        <end position="223"/>
    </location>
</feature>
<feature type="region of interest" description="Disordered" evidence="8">
    <location>
        <begin position="40"/>
        <end position="59"/>
    </location>
</feature>
<dbReference type="InterPro" id="IPR000059">
    <property type="entry name" value="NUDIX_hydrolase_NudL_CS"/>
</dbReference>
<comment type="cofactor">
    <cofactor evidence="2">
        <name>Mg(2+)</name>
        <dbReference type="ChEBI" id="CHEBI:18420"/>
    </cofactor>
</comment>
<dbReference type="GO" id="GO:0030145">
    <property type="term" value="F:manganese ion binding"/>
    <property type="evidence" value="ECO:0007669"/>
    <property type="project" value="InterPro"/>
</dbReference>
<comment type="cofactor">
    <cofactor evidence="1">
        <name>Mn(2+)</name>
        <dbReference type="ChEBI" id="CHEBI:29035"/>
    </cofactor>
</comment>
<dbReference type="OrthoDB" id="9802805at2"/>
<evidence type="ECO:0000256" key="1">
    <source>
        <dbReference type="ARBA" id="ARBA00001936"/>
    </source>
</evidence>
<keyword evidence="4" id="KW-0479">Metal-binding</keyword>
<dbReference type="STRING" id="574650.SAMN04487966_103282"/>
<evidence type="ECO:0000256" key="7">
    <source>
        <dbReference type="ARBA" id="ARBA00023211"/>
    </source>
</evidence>
<dbReference type="CDD" id="cd03426">
    <property type="entry name" value="NUDIX_CoAse_Nudt7"/>
    <property type="match status" value="1"/>
</dbReference>
<dbReference type="GO" id="GO:0009132">
    <property type="term" value="P:nucleoside diphosphate metabolic process"/>
    <property type="evidence" value="ECO:0007669"/>
    <property type="project" value="InterPro"/>
</dbReference>
<dbReference type="Proteomes" id="UP000198881">
    <property type="component" value="Unassembled WGS sequence"/>
</dbReference>
<evidence type="ECO:0000256" key="4">
    <source>
        <dbReference type="ARBA" id="ARBA00022723"/>
    </source>
</evidence>
<dbReference type="Gene3D" id="3.90.79.10">
    <property type="entry name" value="Nucleoside Triphosphate Pyrophosphohydrolase"/>
    <property type="match status" value="1"/>
</dbReference>
<dbReference type="PANTHER" id="PTHR12992">
    <property type="entry name" value="NUDIX HYDROLASE"/>
    <property type="match status" value="1"/>
</dbReference>
<evidence type="ECO:0000256" key="3">
    <source>
        <dbReference type="ARBA" id="ARBA00006506"/>
    </source>
</evidence>
<evidence type="ECO:0000256" key="8">
    <source>
        <dbReference type="SAM" id="MobiDB-lite"/>
    </source>
</evidence>